<name>A0A6P9A9X0_THRPL</name>
<dbReference type="AlphaFoldDB" id="A0A6P9A9X0"/>
<keyword evidence="1" id="KW-0175">Coiled coil</keyword>
<keyword evidence="3" id="KW-1185">Reference proteome</keyword>
<feature type="region of interest" description="Disordered" evidence="2">
    <location>
        <begin position="1"/>
        <end position="35"/>
    </location>
</feature>
<evidence type="ECO:0000313" key="3">
    <source>
        <dbReference type="Proteomes" id="UP000515158"/>
    </source>
</evidence>
<feature type="region of interest" description="Disordered" evidence="2">
    <location>
        <begin position="237"/>
        <end position="284"/>
    </location>
</feature>
<dbReference type="Proteomes" id="UP000515158">
    <property type="component" value="Unplaced"/>
</dbReference>
<dbReference type="RefSeq" id="XP_034254124.1">
    <property type="nucleotide sequence ID" value="XM_034398233.1"/>
</dbReference>
<evidence type="ECO:0000313" key="4">
    <source>
        <dbReference type="RefSeq" id="XP_034254124.1"/>
    </source>
</evidence>
<accession>A0A6P9A9X0</accession>
<proteinExistence type="predicted"/>
<dbReference type="KEGG" id="tpal:117652964"/>
<feature type="coiled-coil region" evidence="1">
    <location>
        <begin position="101"/>
        <end position="188"/>
    </location>
</feature>
<sequence length="284" mass="32444">MRGTSAPPASGKQRPFEERAAAVSTSRRHSVSPTRAPVGWSMFLSVERARRALKEEVQNLAALASKASKSNEAEVALEEKREVKDPLPRRLTGGLNNDQVVNRLELQIDALRESNAQLLVRLWAKEEADLQTNSDLRLEIKSLLRRLNAVENLTRFQVEENYKLRSSMIHLSQNLEKSEMENKAAIQKWCDEVAKWKSEVEKQRKCYSDLMHKLLRSTRTAGQVQVIGHWSRHKEAELSQRKGASAREKQKSAPYPVESRRAARQERVLDVEHSRPPASFSARY</sequence>
<gene>
    <name evidence="4" type="primary">LOC117652964</name>
</gene>
<dbReference type="InParanoid" id="A0A6P9A9X0"/>
<feature type="compositionally biased region" description="Basic and acidic residues" evidence="2">
    <location>
        <begin position="258"/>
        <end position="275"/>
    </location>
</feature>
<reference evidence="4" key="1">
    <citation type="submission" date="2025-08" db="UniProtKB">
        <authorList>
            <consortium name="RefSeq"/>
        </authorList>
    </citation>
    <scope>IDENTIFICATION</scope>
    <source>
        <tissue evidence="4">Total insect</tissue>
    </source>
</reference>
<protein>
    <submittedName>
        <fullName evidence="4">Uncharacterized protein LOC117652964</fullName>
    </submittedName>
</protein>
<evidence type="ECO:0000256" key="2">
    <source>
        <dbReference type="SAM" id="MobiDB-lite"/>
    </source>
</evidence>
<dbReference type="GeneID" id="117652964"/>
<feature type="compositionally biased region" description="Basic and acidic residues" evidence="2">
    <location>
        <begin position="237"/>
        <end position="251"/>
    </location>
</feature>
<organism evidence="4">
    <name type="scientific">Thrips palmi</name>
    <name type="common">Melon thrips</name>
    <dbReference type="NCBI Taxonomy" id="161013"/>
    <lineage>
        <taxon>Eukaryota</taxon>
        <taxon>Metazoa</taxon>
        <taxon>Ecdysozoa</taxon>
        <taxon>Arthropoda</taxon>
        <taxon>Hexapoda</taxon>
        <taxon>Insecta</taxon>
        <taxon>Pterygota</taxon>
        <taxon>Neoptera</taxon>
        <taxon>Paraneoptera</taxon>
        <taxon>Thysanoptera</taxon>
        <taxon>Terebrantia</taxon>
        <taxon>Thripoidea</taxon>
        <taxon>Thripidae</taxon>
        <taxon>Thrips</taxon>
    </lineage>
</organism>
<evidence type="ECO:0000256" key="1">
    <source>
        <dbReference type="SAM" id="Coils"/>
    </source>
</evidence>